<evidence type="ECO:0000313" key="7">
    <source>
        <dbReference type="EMBL" id="CUG89677.1"/>
    </source>
</evidence>
<keyword evidence="4" id="KW-0143">Chaperone</keyword>
<dbReference type="SUPFAM" id="SSF100934">
    <property type="entry name" value="Heat shock protein 70kD (HSP70), C-terminal subdomain"/>
    <property type="match status" value="1"/>
</dbReference>
<evidence type="ECO:0000256" key="1">
    <source>
        <dbReference type="ARBA" id="ARBA00022741"/>
    </source>
</evidence>
<protein>
    <recommendedName>
        <fullName evidence="9">Heat shock protein 70</fullName>
    </recommendedName>
</protein>
<name>A0A0S4JJU2_BODSA</name>
<dbReference type="OrthoDB" id="10262720at2759"/>
<dbReference type="Gene3D" id="3.30.30.30">
    <property type="match status" value="1"/>
</dbReference>
<evidence type="ECO:0000256" key="3">
    <source>
        <dbReference type="ARBA" id="ARBA00022840"/>
    </source>
</evidence>
<keyword evidence="8" id="KW-1185">Reference proteome</keyword>
<dbReference type="Gene3D" id="1.20.1270.10">
    <property type="match status" value="1"/>
</dbReference>
<feature type="compositionally biased region" description="Basic and acidic residues" evidence="5">
    <location>
        <begin position="716"/>
        <end position="726"/>
    </location>
</feature>
<dbReference type="Gene3D" id="2.60.34.10">
    <property type="entry name" value="Substrate Binding Domain Of DNAk, Chain A, domain 1"/>
    <property type="match status" value="1"/>
</dbReference>
<dbReference type="GO" id="GO:0005524">
    <property type="term" value="F:ATP binding"/>
    <property type="evidence" value="ECO:0007669"/>
    <property type="project" value="UniProtKB-KW"/>
</dbReference>
<dbReference type="Pfam" id="PF00012">
    <property type="entry name" value="HSP70"/>
    <property type="match status" value="1"/>
</dbReference>
<feature type="region of interest" description="Disordered" evidence="5">
    <location>
        <begin position="716"/>
        <end position="766"/>
    </location>
</feature>
<dbReference type="InterPro" id="IPR013126">
    <property type="entry name" value="Hsp_70_fam"/>
</dbReference>
<gene>
    <name evidence="7" type="ORF">BSAL_22695c</name>
</gene>
<keyword evidence="1" id="KW-0547">Nucleotide-binding</keyword>
<dbReference type="OMA" id="HANNSHM"/>
<dbReference type="Gene3D" id="3.30.420.40">
    <property type="match status" value="2"/>
</dbReference>
<dbReference type="Proteomes" id="UP000051952">
    <property type="component" value="Unassembled WGS sequence"/>
</dbReference>
<dbReference type="InterPro" id="IPR029048">
    <property type="entry name" value="HSP70_C_sf"/>
</dbReference>
<feature type="signal peptide" evidence="6">
    <location>
        <begin position="1"/>
        <end position="17"/>
    </location>
</feature>
<dbReference type="EMBL" id="CYKH01001759">
    <property type="protein sequence ID" value="CUG89677.1"/>
    <property type="molecule type" value="Genomic_DNA"/>
</dbReference>
<evidence type="ECO:0000256" key="5">
    <source>
        <dbReference type="SAM" id="MobiDB-lite"/>
    </source>
</evidence>
<dbReference type="FunFam" id="3.90.640.10:FF:000004">
    <property type="entry name" value="Heat shock 70 kDa protein 4"/>
    <property type="match status" value="1"/>
</dbReference>
<dbReference type="GO" id="GO:0140662">
    <property type="term" value="F:ATP-dependent protein folding chaperone"/>
    <property type="evidence" value="ECO:0007669"/>
    <property type="project" value="InterPro"/>
</dbReference>
<reference evidence="8" key="1">
    <citation type="submission" date="2015-09" db="EMBL/GenBank/DDBJ databases">
        <authorList>
            <consortium name="Pathogen Informatics"/>
        </authorList>
    </citation>
    <scope>NUCLEOTIDE SEQUENCE [LARGE SCALE GENOMIC DNA]</scope>
    <source>
        <strain evidence="8">Lake Konstanz</strain>
    </source>
</reference>
<dbReference type="InterPro" id="IPR043129">
    <property type="entry name" value="ATPase_NBD"/>
</dbReference>
<dbReference type="GO" id="GO:0034663">
    <property type="term" value="C:endoplasmic reticulum chaperone complex"/>
    <property type="evidence" value="ECO:0007669"/>
    <property type="project" value="TreeGrafter"/>
</dbReference>
<dbReference type="PANTHER" id="PTHR45639">
    <property type="entry name" value="HSC70CB, ISOFORM G-RELATED"/>
    <property type="match status" value="1"/>
</dbReference>
<keyword evidence="2" id="KW-0256">Endoplasmic reticulum</keyword>
<sequence length="766" mass="84935">MLKLLLCACILVVVANANVMGIDFGSEFVKVTSPHGNASIDIVLNEQTRRKSNNFVGFRGDDRFFGDEAKNLAPRFPDNMFSMINQLIGFPFESNKTAQFQQLLTTFALKEGEERKGVNVVCRQDPECNYSAELLIAMYFQYIKLITGKDAKIKPQEAVFTVPADWTMNQRQALVDAAGLTDLKVLSLMHSTTATALQYGMQKRGFGNETVNVVIYDMGSTKTEVGVYRYSPPEERKDGKKVKVAVSLGHIETLHIEVDSTLGGRTFDACIARFLEEEIVKTMKIPRIIGGTSLQQHKAMFSLIRAANGIKETLSANQAAPVTVEGVAPDRDFSGKVTREQFETECSALFERAVEIAKKAIDKSGLALSDLSSFELMGGGVRPPKIVSDLSAFLGRPVDRTLNGDEAAAFGAGYYGARLSGYFRVRSFSIRDFFPQSIHFKIVSADGTSSAIRPLFVKSPFGARKSITVNRTEDFTIALLSTVDGESFTPLMSVNVSGVKSALEGLNYFNPTIVHENNTHIVRVELKLSENGVVVVEDSEVRVRLAANVTKKLKTRKNSSEEIPDQEKTNDDSNETAQATEVSAELPSVQIQMKKRSTSIKPTIELSQPSMGTEEVLEAKSILSGLEKRDKIKRDTATSKNNLETFIQWIRLDGLFENNEATSLMSTEEKQTIEETTEQVKEWYEDGEGSYDGCTKAEFDEKLALLKNVTATIREKIQEKENERKPKPAPVPKKQPKKRKPETPQEPAEVPEEPTEANPEVPQEEL</sequence>
<dbReference type="PANTHER" id="PTHR45639:SF3">
    <property type="entry name" value="HYPOXIA UP-REGULATED PROTEIN 1"/>
    <property type="match status" value="1"/>
</dbReference>
<feature type="compositionally biased region" description="Low complexity" evidence="5">
    <location>
        <begin position="756"/>
        <end position="766"/>
    </location>
</feature>
<keyword evidence="6" id="KW-0732">Signal</keyword>
<evidence type="ECO:0000256" key="6">
    <source>
        <dbReference type="SAM" id="SignalP"/>
    </source>
</evidence>
<dbReference type="GO" id="GO:0030968">
    <property type="term" value="P:endoplasmic reticulum unfolded protein response"/>
    <property type="evidence" value="ECO:0007669"/>
    <property type="project" value="TreeGrafter"/>
</dbReference>
<accession>A0A0S4JJU2</accession>
<dbReference type="InterPro" id="IPR029047">
    <property type="entry name" value="HSP70_peptide-bd_sf"/>
</dbReference>
<dbReference type="AlphaFoldDB" id="A0A0S4JJU2"/>
<dbReference type="PRINTS" id="PR00301">
    <property type="entry name" value="HEATSHOCK70"/>
</dbReference>
<keyword evidence="3" id="KW-0067">ATP-binding</keyword>
<dbReference type="Gene3D" id="3.90.640.10">
    <property type="entry name" value="Actin, Chain A, domain 4"/>
    <property type="match status" value="1"/>
</dbReference>
<evidence type="ECO:0000256" key="4">
    <source>
        <dbReference type="ARBA" id="ARBA00023186"/>
    </source>
</evidence>
<feature type="region of interest" description="Disordered" evidence="5">
    <location>
        <begin position="554"/>
        <end position="583"/>
    </location>
</feature>
<evidence type="ECO:0000256" key="2">
    <source>
        <dbReference type="ARBA" id="ARBA00022824"/>
    </source>
</evidence>
<dbReference type="SUPFAM" id="SSF53067">
    <property type="entry name" value="Actin-like ATPase domain"/>
    <property type="match status" value="2"/>
</dbReference>
<feature type="chain" id="PRO_5006622398" description="Heat shock protein 70" evidence="6">
    <location>
        <begin position="18"/>
        <end position="766"/>
    </location>
</feature>
<evidence type="ECO:0008006" key="9">
    <source>
        <dbReference type="Google" id="ProtNLM"/>
    </source>
</evidence>
<dbReference type="VEuPathDB" id="TriTrypDB:BSAL_22695c"/>
<dbReference type="CDD" id="cd10230">
    <property type="entry name" value="ASKHA_NBD_HSP70_HYOU1"/>
    <property type="match status" value="1"/>
</dbReference>
<evidence type="ECO:0000313" key="8">
    <source>
        <dbReference type="Proteomes" id="UP000051952"/>
    </source>
</evidence>
<proteinExistence type="predicted"/>
<organism evidence="7 8">
    <name type="scientific">Bodo saltans</name>
    <name type="common">Flagellated protozoan</name>
    <dbReference type="NCBI Taxonomy" id="75058"/>
    <lineage>
        <taxon>Eukaryota</taxon>
        <taxon>Discoba</taxon>
        <taxon>Euglenozoa</taxon>
        <taxon>Kinetoplastea</taxon>
        <taxon>Metakinetoplastina</taxon>
        <taxon>Eubodonida</taxon>
        <taxon>Bodonidae</taxon>
        <taxon>Bodo</taxon>
    </lineage>
</organism>